<dbReference type="Proteomes" id="UP000286931">
    <property type="component" value="Unassembled WGS sequence"/>
</dbReference>
<dbReference type="GO" id="GO:0005524">
    <property type="term" value="F:ATP binding"/>
    <property type="evidence" value="ECO:0007669"/>
    <property type="project" value="UniProtKB-KW"/>
</dbReference>
<dbReference type="PANTHER" id="PTHR43776">
    <property type="entry name" value="TRANSPORT ATP-BINDING PROTEIN"/>
    <property type="match status" value="1"/>
</dbReference>
<dbReference type="CDD" id="cd03257">
    <property type="entry name" value="ABC_NikE_OppD_transporters"/>
    <property type="match status" value="1"/>
</dbReference>
<accession>A0A401YVN0</accession>
<evidence type="ECO:0000259" key="5">
    <source>
        <dbReference type="PROSITE" id="PS50893"/>
    </source>
</evidence>
<proteinExistence type="inferred from homology"/>
<evidence type="ECO:0000313" key="6">
    <source>
        <dbReference type="EMBL" id="GCD98605.1"/>
    </source>
</evidence>
<protein>
    <submittedName>
        <fullName evidence="6">Peptide ABC transporter ATP-binding protein</fullName>
    </submittedName>
</protein>
<dbReference type="GO" id="GO:0015833">
    <property type="term" value="P:peptide transport"/>
    <property type="evidence" value="ECO:0007669"/>
    <property type="project" value="InterPro"/>
</dbReference>
<reference evidence="6 7" key="1">
    <citation type="submission" date="2018-12" db="EMBL/GenBank/DDBJ databases">
        <title>Draft genome sequence of Embleya hyalina NBRC 13850T.</title>
        <authorList>
            <person name="Komaki H."/>
            <person name="Hosoyama A."/>
            <person name="Kimura A."/>
            <person name="Ichikawa N."/>
            <person name="Tamura T."/>
        </authorList>
    </citation>
    <scope>NUCLEOTIDE SEQUENCE [LARGE SCALE GENOMIC DNA]</scope>
    <source>
        <strain evidence="6 7">NBRC 13850</strain>
    </source>
</reference>
<evidence type="ECO:0000256" key="1">
    <source>
        <dbReference type="ARBA" id="ARBA00005417"/>
    </source>
</evidence>
<keyword evidence="3" id="KW-0547">Nucleotide-binding</keyword>
<dbReference type="PANTHER" id="PTHR43776:SF7">
    <property type="entry name" value="D,D-DIPEPTIDE TRANSPORT ATP-BINDING PROTEIN DDPF-RELATED"/>
    <property type="match status" value="1"/>
</dbReference>
<keyword evidence="4 6" id="KW-0067">ATP-binding</keyword>
<sequence length="280" mass="30425">MNRIVLSATDLHVTFPSLRGRSEVRAVDGVDLEVRDGEILALVGASGSGKTTLSRALLGLERPTSGEVTALGKRLPTGGAELRRYRRRVQLVMQDPAGALNPKHSVYESVAEGIRLHRLVAEHNARGEDVTEVDLVARALSNAGLRPPEQFFLSYPHELSGGQRQRVLIAGALAVEPETIIADEPVASLDASLRGEILGLFLRLREQMRLSVMVVTHDLGLAWNIADRVAVMQSGRLVEVGTTEEVLLNPQHPYTRELLAALPSGQHRTGHEPAMKESEG</sequence>
<dbReference type="GO" id="GO:0055085">
    <property type="term" value="P:transmembrane transport"/>
    <property type="evidence" value="ECO:0007669"/>
    <property type="project" value="UniProtKB-ARBA"/>
</dbReference>
<dbReference type="PROSITE" id="PS00211">
    <property type="entry name" value="ABC_TRANSPORTER_1"/>
    <property type="match status" value="1"/>
</dbReference>
<dbReference type="Pfam" id="PF08352">
    <property type="entry name" value="oligo_HPY"/>
    <property type="match status" value="1"/>
</dbReference>
<dbReference type="InterPro" id="IPR003439">
    <property type="entry name" value="ABC_transporter-like_ATP-bd"/>
</dbReference>
<dbReference type="InterPro" id="IPR017871">
    <property type="entry name" value="ABC_transporter-like_CS"/>
</dbReference>
<dbReference type="Gene3D" id="3.40.50.300">
    <property type="entry name" value="P-loop containing nucleotide triphosphate hydrolases"/>
    <property type="match status" value="1"/>
</dbReference>
<organism evidence="6 7">
    <name type="scientific">Embleya hyalina</name>
    <dbReference type="NCBI Taxonomy" id="516124"/>
    <lineage>
        <taxon>Bacteria</taxon>
        <taxon>Bacillati</taxon>
        <taxon>Actinomycetota</taxon>
        <taxon>Actinomycetes</taxon>
        <taxon>Kitasatosporales</taxon>
        <taxon>Streptomycetaceae</taxon>
        <taxon>Embleya</taxon>
    </lineage>
</organism>
<comment type="similarity">
    <text evidence="1">Belongs to the ABC transporter superfamily.</text>
</comment>
<keyword evidence="2" id="KW-0813">Transport</keyword>
<dbReference type="InterPro" id="IPR050319">
    <property type="entry name" value="ABC_transp_ATP-bind"/>
</dbReference>
<dbReference type="Pfam" id="PF00005">
    <property type="entry name" value="ABC_tran"/>
    <property type="match status" value="1"/>
</dbReference>
<comment type="caution">
    <text evidence="6">The sequence shown here is derived from an EMBL/GenBank/DDBJ whole genome shotgun (WGS) entry which is preliminary data.</text>
</comment>
<keyword evidence="7" id="KW-1185">Reference proteome</keyword>
<dbReference type="InterPro" id="IPR013563">
    <property type="entry name" value="Oligopep_ABC_C"/>
</dbReference>
<evidence type="ECO:0000313" key="7">
    <source>
        <dbReference type="Proteomes" id="UP000286931"/>
    </source>
</evidence>
<evidence type="ECO:0000256" key="3">
    <source>
        <dbReference type="ARBA" id="ARBA00022741"/>
    </source>
</evidence>
<name>A0A401YVN0_9ACTN</name>
<dbReference type="SMART" id="SM00382">
    <property type="entry name" value="AAA"/>
    <property type="match status" value="1"/>
</dbReference>
<dbReference type="OrthoDB" id="3326974at2"/>
<dbReference type="InterPro" id="IPR003593">
    <property type="entry name" value="AAA+_ATPase"/>
</dbReference>
<evidence type="ECO:0000256" key="2">
    <source>
        <dbReference type="ARBA" id="ARBA00022448"/>
    </source>
</evidence>
<dbReference type="SUPFAM" id="SSF52540">
    <property type="entry name" value="P-loop containing nucleoside triphosphate hydrolases"/>
    <property type="match status" value="1"/>
</dbReference>
<dbReference type="GO" id="GO:0016887">
    <property type="term" value="F:ATP hydrolysis activity"/>
    <property type="evidence" value="ECO:0007669"/>
    <property type="project" value="InterPro"/>
</dbReference>
<gene>
    <name evidence="6" type="ORF">EHYA_06316</name>
</gene>
<dbReference type="AlphaFoldDB" id="A0A401YVN0"/>
<dbReference type="EMBL" id="BIFH01000028">
    <property type="protein sequence ID" value="GCD98605.1"/>
    <property type="molecule type" value="Genomic_DNA"/>
</dbReference>
<dbReference type="PROSITE" id="PS50893">
    <property type="entry name" value="ABC_TRANSPORTER_2"/>
    <property type="match status" value="1"/>
</dbReference>
<evidence type="ECO:0000256" key="4">
    <source>
        <dbReference type="ARBA" id="ARBA00022840"/>
    </source>
</evidence>
<dbReference type="InterPro" id="IPR027417">
    <property type="entry name" value="P-loop_NTPase"/>
</dbReference>
<feature type="domain" description="ABC transporter" evidence="5">
    <location>
        <begin position="6"/>
        <end position="259"/>
    </location>
</feature>